<dbReference type="AlphaFoldDB" id="A0A7W6DMA2"/>
<comment type="caution">
    <text evidence="2">The sequence shown here is derived from an EMBL/GenBank/DDBJ whole genome shotgun (WGS) entry which is preliminary data.</text>
</comment>
<gene>
    <name evidence="2" type="ORF">GGQ68_001931</name>
</gene>
<evidence type="ECO:0000256" key="1">
    <source>
        <dbReference type="SAM" id="MobiDB-lite"/>
    </source>
</evidence>
<keyword evidence="3" id="KW-1185">Reference proteome</keyword>
<evidence type="ECO:0000313" key="3">
    <source>
        <dbReference type="Proteomes" id="UP000541426"/>
    </source>
</evidence>
<sequence>MLLRGKDNPAKSHRTCGVSNTGDGKRAEMRKVRKEVPIGAISQLESGLPPRPMTLRLAGNIQRDNASGMDLPTLGLKAG</sequence>
<evidence type="ECO:0000313" key="2">
    <source>
        <dbReference type="EMBL" id="MBB3985598.1"/>
    </source>
</evidence>
<reference evidence="2 3" key="1">
    <citation type="submission" date="2020-08" db="EMBL/GenBank/DDBJ databases">
        <title>Genomic Encyclopedia of Type Strains, Phase IV (KMG-IV): sequencing the most valuable type-strain genomes for metagenomic binning, comparative biology and taxonomic classification.</title>
        <authorList>
            <person name="Goeker M."/>
        </authorList>
    </citation>
    <scope>NUCLEOTIDE SEQUENCE [LARGE SCALE GENOMIC DNA]</scope>
    <source>
        <strain evidence="2 3">DSM 102235</strain>
    </source>
</reference>
<organism evidence="2 3">
    <name type="scientific">Sagittula marina</name>
    <dbReference type="NCBI Taxonomy" id="943940"/>
    <lineage>
        <taxon>Bacteria</taxon>
        <taxon>Pseudomonadati</taxon>
        <taxon>Pseudomonadota</taxon>
        <taxon>Alphaproteobacteria</taxon>
        <taxon>Rhodobacterales</taxon>
        <taxon>Roseobacteraceae</taxon>
        <taxon>Sagittula</taxon>
    </lineage>
</organism>
<name>A0A7W6DMA2_9RHOB</name>
<protein>
    <submittedName>
        <fullName evidence="2">Uncharacterized protein</fullName>
    </submittedName>
</protein>
<feature type="compositionally biased region" description="Basic and acidic residues" evidence="1">
    <location>
        <begin position="1"/>
        <end position="10"/>
    </location>
</feature>
<accession>A0A7W6DMA2</accession>
<feature type="region of interest" description="Disordered" evidence="1">
    <location>
        <begin position="1"/>
        <end position="27"/>
    </location>
</feature>
<proteinExistence type="predicted"/>
<dbReference type="Proteomes" id="UP000541426">
    <property type="component" value="Unassembled WGS sequence"/>
</dbReference>
<dbReference type="EMBL" id="JACIEJ010000004">
    <property type="protein sequence ID" value="MBB3985598.1"/>
    <property type="molecule type" value="Genomic_DNA"/>
</dbReference>